<dbReference type="GO" id="GO:0004527">
    <property type="term" value="F:exonuclease activity"/>
    <property type="evidence" value="ECO:0007669"/>
    <property type="project" value="UniProtKB-KW"/>
</dbReference>
<evidence type="ECO:0000313" key="1">
    <source>
        <dbReference type="EMBL" id="PNX89023.1"/>
    </source>
</evidence>
<gene>
    <name evidence="1" type="ORF">L195_g045140</name>
</gene>
<proteinExistence type="predicted"/>
<keyword evidence="1" id="KW-0378">Hydrolase</keyword>
<comment type="caution">
    <text evidence="1">The sequence shown here is derived from an EMBL/GenBank/DDBJ whole genome shotgun (WGS) entry which is preliminary data.</text>
</comment>
<dbReference type="AlphaFoldDB" id="A0A2K3ME06"/>
<accession>A0A2K3ME06</accession>
<dbReference type="STRING" id="57577.A0A2K3ME06"/>
<keyword evidence="1" id="KW-0269">Exonuclease</keyword>
<organism evidence="1 2">
    <name type="scientific">Trifolium pratense</name>
    <name type="common">Red clover</name>
    <dbReference type="NCBI Taxonomy" id="57577"/>
    <lineage>
        <taxon>Eukaryota</taxon>
        <taxon>Viridiplantae</taxon>
        <taxon>Streptophyta</taxon>
        <taxon>Embryophyta</taxon>
        <taxon>Tracheophyta</taxon>
        <taxon>Spermatophyta</taxon>
        <taxon>Magnoliopsida</taxon>
        <taxon>eudicotyledons</taxon>
        <taxon>Gunneridae</taxon>
        <taxon>Pentapetalae</taxon>
        <taxon>rosids</taxon>
        <taxon>fabids</taxon>
        <taxon>Fabales</taxon>
        <taxon>Fabaceae</taxon>
        <taxon>Papilionoideae</taxon>
        <taxon>50 kb inversion clade</taxon>
        <taxon>NPAAA clade</taxon>
        <taxon>Hologalegina</taxon>
        <taxon>IRL clade</taxon>
        <taxon>Trifolieae</taxon>
        <taxon>Trifolium</taxon>
    </lineage>
</organism>
<evidence type="ECO:0000313" key="2">
    <source>
        <dbReference type="Proteomes" id="UP000236291"/>
    </source>
</evidence>
<dbReference type="ExpressionAtlas" id="A0A2K3ME06">
    <property type="expression patterns" value="baseline"/>
</dbReference>
<dbReference type="EMBL" id="ASHM01058435">
    <property type="protein sequence ID" value="PNX89023.1"/>
    <property type="molecule type" value="Genomic_DNA"/>
</dbReference>
<dbReference type="Proteomes" id="UP000236291">
    <property type="component" value="Unassembled WGS sequence"/>
</dbReference>
<protein>
    <submittedName>
        <fullName evidence="1">DIS3-like protein exonuclease 2-like protein</fullName>
    </submittedName>
</protein>
<name>A0A2K3ME06_TRIPR</name>
<reference evidence="1 2" key="1">
    <citation type="journal article" date="2014" name="Am. J. Bot.">
        <title>Genome assembly and annotation for red clover (Trifolium pratense; Fabaceae).</title>
        <authorList>
            <person name="Istvanek J."/>
            <person name="Jaros M."/>
            <person name="Krenek A."/>
            <person name="Repkova J."/>
        </authorList>
    </citation>
    <scope>NUCLEOTIDE SEQUENCE [LARGE SCALE GENOMIC DNA]</scope>
    <source>
        <strain evidence="2">cv. Tatra</strain>
        <tissue evidence="1">Young leaves</tissue>
    </source>
</reference>
<keyword evidence="1" id="KW-0540">Nuclease</keyword>
<reference evidence="1 2" key="2">
    <citation type="journal article" date="2017" name="Front. Plant Sci.">
        <title>Gene Classification and Mining of Molecular Markers Useful in Red Clover (Trifolium pratense) Breeding.</title>
        <authorList>
            <person name="Istvanek J."/>
            <person name="Dluhosova J."/>
            <person name="Dluhos P."/>
            <person name="Patkova L."/>
            <person name="Nedelnik J."/>
            <person name="Repkova J."/>
        </authorList>
    </citation>
    <scope>NUCLEOTIDE SEQUENCE [LARGE SCALE GENOMIC DNA]</scope>
    <source>
        <strain evidence="2">cv. Tatra</strain>
        <tissue evidence="1">Young leaves</tissue>
    </source>
</reference>
<sequence length="133" mass="14770">MVERRIYYDEVDGLTAEWLEATSTLVLSISPNKRASRRGGANKWRSLSESVLLACPYDLKVTTDNSKQNDAMEVDAILSNMDKQHISQSAIEPAFFPLTVHLFSTIPVALHAVGGDDGPLDFGVRLYMSSYFV</sequence>